<proteinExistence type="predicted"/>
<dbReference type="RefSeq" id="WP_109959491.1">
    <property type="nucleotide sequence ID" value="NZ_CP029553.1"/>
</dbReference>
<dbReference type="Proteomes" id="UP000245444">
    <property type="component" value="Chromosome"/>
</dbReference>
<dbReference type="GO" id="GO:0006355">
    <property type="term" value="P:regulation of DNA-templated transcription"/>
    <property type="evidence" value="ECO:0007669"/>
    <property type="project" value="InterPro"/>
</dbReference>
<dbReference type="AlphaFoldDB" id="A0A2U8WNW9"/>
<organism evidence="1 2">
    <name type="scientific">Methylobacterium terrae</name>
    <dbReference type="NCBI Taxonomy" id="2202827"/>
    <lineage>
        <taxon>Bacteria</taxon>
        <taxon>Pseudomonadati</taxon>
        <taxon>Pseudomonadota</taxon>
        <taxon>Alphaproteobacteria</taxon>
        <taxon>Hyphomicrobiales</taxon>
        <taxon>Methylobacteriaceae</taxon>
        <taxon>Methylobacterium</taxon>
    </lineage>
</organism>
<dbReference type="InterPro" id="IPR009044">
    <property type="entry name" value="ssDNA-bd_transcriptional_reg"/>
</dbReference>
<dbReference type="KEGG" id="mtea:DK419_13235"/>
<name>A0A2U8WNW9_9HYPH</name>
<evidence type="ECO:0000313" key="2">
    <source>
        <dbReference type="Proteomes" id="UP000245444"/>
    </source>
</evidence>
<dbReference type="EMBL" id="CP029553">
    <property type="protein sequence ID" value="AWN47160.1"/>
    <property type="molecule type" value="Genomic_DNA"/>
</dbReference>
<dbReference type="OrthoDB" id="47316at2"/>
<evidence type="ECO:0000313" key="1">
    <source>
        <dbReference type="EMBL" id="AWN47160.1"/>
    </source>
</evidence>
<sequence>MEETRIATIPKNQREQIAVRLADMHGRVMADVRVFATNRDGDVVPTAKGVAIRPDLLPAVIVALQQAQALAVERGLIEGGADDGPDRAG</sequence>
<dbReference type="Gene3D" id="2.30.31.10">
    <property type="entry name" value="Transcriptional Coactivator Pc4, Chain A"/>
    <property type="match status" value="1"/>
</dbReference>
<dbReference type="GO" id="GO:0003677">
    <property type="term" value="F:DNA binding"/>
    <property type="evidence" value="ECO:0007669"/>
    <property type="project" value="InterPro"/>
</dbReference>
<accession>A0A2U8WNW9</accession>
<dbReference type="SUPFAM" id="SSF54447">
    <property type="entry name" value="ssDNA-binding transcriptional regulator domain"/>
    <property type="match status" value="1"/>
</dbReference>
<protein>
    <submittedName>
        <fullName evidence="1">Uncharacterized protein</fullName>
    </submittedName>
</protein>
<keyword evidence="2" id="KW-1185">Reference proteome</keyword>
<reference evidence="1 2" key="1">
    <citation type="submission" date="2018-05" db="EMBL/GenBank/DDBJ databases">
        <title>Complete Genome Sequence of Methylobacterium sp. 17Sr1-28.</title>
        <authorList>
            <person name="Srinivasan S."/>
        </authorList>
    </citation>
    <scope>NUCLEOTIDE SEQUENCE [LARGE SCALE GENOMIC DNA]</scope>
    <source>
        <strain evidence="1 2">17Sr1-28</strain>
    </source>
</reference>
<gene>
    <name evidence="1" type="ORF">DK419_13235</name>
</gene>